<evidence type="ECO:0000256" key="1">
    <source>
        <dbReference type="ARBA" id="ARBA00004651"/>
    </source>
</evidence>
<proteinExistence type="predicted"/>
<dbReference type="AlphaFoldDB" id="A0A840EXM8"/>
<dbReference type="Gene3D" id="1.20.1250.20">
    <property type="entry name" value="MFS general substrate transporter like domains"/>
    <property type="match status" value="1"/>
</dbReference>
<dbReference type="Pfam" id="PF07690">
    <property type="entry name" value="MFS_1"/>
    <property type="match status" value="1"/>
</dbReference>
<feature type="transmembrane region" description="Helical" evidence="7">
    <location>
        <begin position="17"/>
        <end position="40"/>
    </location>
</feature>
<feature type="transmembrane region" description="Helical" evidence="7">
    <location>
        <begin position="464"/>
        <end position="486"/>
    </location>
</feature>
<evidence type="ECO:0000259" key="8">
    <source>
        <dbReference type="PROSITE" id="PS50850"/>
    </source>
</evidence>
<evidence type="ECO:0000256" key="5">
    <source>
        <dbReference type="ARBA" id="ARBA00022989"/>
    </source>
</evidence>
<feature type="domain" description="Major facilitator superfamily (MFS) profile" evidence="8">
    <location>
        <begin position="20"/>
        <end position="491"/>
    </location>
</feature>
<organism evidence="9 10">
    <name type="scientific">Gordonia humi</name>
    <dbReference type="NCBI Taxonomy" id="686429"/>
    <lineage>
        <taxon>Bacteria</taxon>
        <taxon>Bacillati</taxon>
        <taxon>Actinomycetota</taxon>
        <taxon>Actinomycetes</taxon>
        <taxon>Mycobacteriales</taxon>
        <taxon>Gordoniaceae</taxon>
        <taxon>Gordonia</taxon>
    </lineage>
</organism>
<gene>
    <name evidence="9" type="ORF">BKA16_001650</name>
</gene>
<dbReference type="InterPro" id="IPR036259">
    <property type="entry name" value="MFS_trans_sf"/>
</dbReference>
<evidence type="ECO:0000256" key="6">
    <source>
        <dbReference type="ARBA" id="ARBA00023136"/>
    </source>
</evidence>
<dbReference type="PANTHER" id="PTHR23501">
    <property type="entry name" value="MAJOR FACILITATOR SUPERFAMILY"/>
    <property type="match status" value="1"/>
</dbReference>
<evidence type="ECO:0000313" key="10">
    <source>
        <dbReference type="Proteomes" id="UP000551501"/>
    </source>
</evidence>
<feature type="transmembrane region" description="Helical" evidence="7">
    <location>
        <begin position="414"/>
        <end position="437"/>
    </location>
</feature>
<sequence length="505" mass="52374">MTSSVSTPASDKLGRDVFIVAGVVVLGAIMSILDVTVVGVAQNTFAQEFNSSPASVAWSMTGYTLALAAVIPVASWAASRFGTRNVYLASLVLFLIGSALCAMAWSIGSLVAFRVIQGLGGGLLMPIGMMIMTRAAGPARVGSVMAVLGIPMLLGPIAGPILGGWLIEIASWHWVFLINIPIGVVAIVYAWFALPTDKAEKAPAIDGIGLLLLSPGLALFLFGVSSSADEGTFGAPKVYIPMIIGALLIIGFVYHALRTKTPLLDLRLFKNRTLMVSVITMVTFMIAFFGSSLLYPQYFIGVRGETTLIAGLLLAPQGLGAMLTMPIAGRMTDKMGPGKFVLGGLVLLVIGVGAFVFLGPDTSYLYLCGALFVQGLGMGMTMMPIMSAALATLKPEQVNDGSTLVNVVQQTASSIGSAVITVVYTGLLSAGAGLAIASNVAPDKIPPGIPQTVLDAGFDDAASAFAKTFIVSLVLVALTIIPAFFLPRKKIALAEGSDAAPVMVH</sequence>
<dbReference type="CDD" id="cd17503">
    <property type="entry name" value="MFS_LmrB_MDR_like"/>
    <property type="match status" value="1"/>
</dbReference>
<dbReference type="InterPro" id="IPR011701">
    <property type="entry name" value="MFS"/>
</dbReference>
<dbReference type="SUPFAM" id="SSF103473">
    <property type="entry name" value="MFS general substrate transporter"/>
    <property type="match status" value="1"/>
</dbReference>
<dbReference type="EMBL" id="JACIFP010000001">
    <property type="protein sequence ID" value="MBB4135098.1"/>
    <property type="molecule type" value="Genomic_DNA"/>
</dbReference>
<evidence type="ECO:0000313" key="9">
    <source>
        <dbReference type="EMBL" id="MBB4135098.1"/>
    </source>
</evidence>
<evidence type="ECO:0000256" key="2">
    <source>
        <dbReference type="ARBA" id="ARBA00022448"/>
    </source>
</evidence>
<evidence type="ECO:0000256" key="3">
    <source>
        <dbReference type="ARBA" id="ARBA00022475"/>
    </source>
</evidence>
<keyword evidence="2" id="KW-0813">Transport</keyword>
<keyword evidence="5 7" id="KW-1133">Transmembrane helix</keyword>
<dbReference type="RefSeq" id="WP_183370193.1">
    <property type="nucleotide sequence ID" value="NZ_BAABHL010000076.1"/>
</dbReference>
<feature type="transmembrane region" description="Helical" evidence="7">
    <location>
        <begin position="173"/>
        <end position="192"/>
    </location>
</feature>
<dbReference type="PANTHER" id="PTHR23501:SF1">
    <property type="entry name" value="TRANSPORT PROTEIN HSRA-RELATED"/>
    <property type="match status" value="1"/>
</dbReference>
<feature type="transmembrane region" description="Helical" evidence="7">
    <location>
        <begin position="238"/>
        <end position="257"/>
    </location>
</feature>
<dbReference type="Gene3D" id="1.20.1720.10">
    <property type="entry name" value="Multidrug resistance protein D"/>
    <property type="match status" value="1"/>
</dbReference>
<accession>A0A840EXM8</accession>
<evidence type="ECO:0000256" key="4">
    <source>
        <dbReference type="ARBA" id="ARBA00022692"/>
    </source>
</evidence>
<dbReference type="Proteomes" id="UP000551501">
    <property type="component" value="Unassembled WGS sequence"/>
</dbReference>
<feature type="transmembrane region" description="Helical" evidence="7">
    <location>
        <begin position="111"/>
        <end position="132"/>
    </location>
</feature>
<feature type="transmembrane region" description="Helical" evidence="7">
    <location>
        <begin position="273"/>
        <end position="295"/>
    </location>
</feature>
<reference evidence="9 10" key="1">
    <citation type="submission" date="2020-08" db="EMBL/GenBank/DDBJ databases">
        <title>Sequencing the genomes of 1000 actinobacteria strains.</title>
        <authorList>
            <person name="Klenk H.-P."/>
        </authorList>
    </citation>
    <scope>NUCLEOTIDE SEQUENCE [LARGE SCALE GENOMIC DNA]</scope>
    <source>
        <strain evidence="9 10">DSM 45298</strain>
    </source>
</reference>
<feature type="transmembrane region" description="Helical" evidence="7">
    <location>
        <begin position="86"/>
        <end position="105"/>
    </location>
</feature>
<dbReference type="GO" id="GO:0005886">
    <property type="term" value="C:plasma membrane"/>
    <property type="evidence" value="ECO:0007669"/>
    <property type="project" value="UniProtKB-SubCell"/>
</dbReference>
<dbReference type="GO" id="GO:0022857">
    <property type="term" value="F:transmembrane transporter activity"/>
    <property type="evidence" value="ECO:0007669"/>
    <property type="project" value="InterPro"/>
</dbReference>
<feature type="transmembrane region" description="Helical" evidence="7">
    <location>
        <begin position="144"/>
        <end position="167"/>
    </location>
</feature>
<keyword evidence="6 7" id="KW-0472">Membrane</keyword>
<keyword evidence="3" id="KW-1003">Cell membrane</keyword>
<evidence type="ECO:0000256" key="7">
    <source>
        <dbReference type="SAM" id="Phobius"/>
    </source>
</evidence>
<feature type="transmembrane region" description="Helical" evidence="7">
    <location>
        <begin position="204"/>
        <end position="226"/>
    </location>
</feature>
<dbReference type="PROSITE" id="PS50850">
    <property type="entry name" value="MFS"/>
    <property type="match status" value="1"/>
</dbReference>
<protein>
    <submittedName>
        <fullName evidence="9">EmrB/QacA subfamily drug resistance transporter</fullName>
    </submittedName>
</protein>
<feature type="transmembrane region" description="Helical" evidence="7">
    <location>
        <begin position="307"/>
        <end position="328"/>
    </location>
</feature>
<dbReference type="InterPro" id="IPR020846">
    <property type="entry name" value="MFS_dom"/>
</dbReference>
<keyword evidence="4 7" id="KW-0812">Transmembrane</keyword>
<dbReference type="InterPro" id="IPR004638">
    <property type="entry name" value="EmrB-like"/>
</dbReference>
<dbReference type="PRINTS" id="PR01036">
    <property type="entry name" value="TCRTETB"/>
</dbReference>
<comment type="caution">
    <text evidence="9">The sequence shown here is derived from an EMBL/GenBank/DDBJ whole genome shotgun (WGS) entry which is preliminary data.</text>
</comment>
<keyword evidence="10" id="KW-1185">Reference proteome</keyword>
<dbReference type="NCBIfam" id="TIGR00711">
    <property type="entry name" value="efflux_EmrB"/>
    <property type="match status" value="1"/>
</dbReference>
<feature type="transmembrane region" description="Helical" evidence="7">
    <location>
        <begin position="60"/>
        <end position="79"/>
    </location>
</feature>
<feature type="transmembrane region" description="Helical" evidence="7">
    <location>
        <begin position="340"/>
        <end position="358"/>
    </location>
</feature>
<comment type="subcellular location">
    <subcellularLocation>
        <location evidence="1">Cell membrane</location>
        <topology evidence="1">Multi-pass membrane protein</topology>
    </subcellularLocation>
</comment>
<feature type="transmembrane region" description="Helical" evidence="7">
    <location>
        <begin position="364"/>
        <end position="393"/>
    </location>
</feature>
<name>A0A840EXM8_9ACTN</name>